<dbReference type="GO" id="GO:0019068">
    <property type="term" value="P:virion assembly"/>
    <property type="evidence" value="ECO:0007669"/>
    <property type="project" value="InterPro"/>
</dbReference>
<sequence>MPAPSWENLDDFFDLDTNGGFAFPAVIHSQKGWTRTINAIFDDPYFNAQIGEYEADTSSPRITAKESDLAGILRGDTIIVAGETFDVLASPEQDGTGTAVVRMTRQDAAF</sequence>
<evidence type="ECO:0000313" key="1">
    <source>
        <dbReference type="EMBL" id="AIM50560.1"/>
    </source>
</evidence>
<gene>
    <name evidence="1" type="ORF">ep3_0034</name>
</gene>
<dbReference type="Gene3D" id="2.40.10.180">
    <property type="entry name" value="Phage tail proteins"/>
    <property type="match status" value="1"/>
</dbReference>
<dbReference type="EMBL" id="KM360178">
    <property type="protein sequence ID" value="AIM50560.1"/>
    <property type="molecule type" value="Genomic_DNA"/>
</dbReference>
<dbReference type="KEGG" id="vg:22112967"/>
<dbReference type="RefSeq" id="YP_009100026.1">
    <property type="nucleotide sequence ID" value="NC_025430.1"/>
</dbReference>
<protein>
    <submittedName>
        <fullName evidence="1">Uncharacterized protein</fullName>
    </submittedName>
</protein>
<name>A0A088FQK9_9CAUD</name>
<dbReference type="Pfam" id="PF05354">
    <property type="entry name" value="Phage_attach"/>
    <property type="match status" value="1"/>
</dbReference>
<dbReference type="OrthoDB" id="15267at10239"/>
<proteinExistence type="predicted"/>
<accession>A0A088FQK9</accession>
<dbReference type="Proteomes" id="UP000029362">
    <property type="component" value="Segment"/>
</dbReference>
<dbReference type="GeneID" id="22112967"/>
<reference evidence="2" key="1">
    <citation type="submission" date="2014-12" db="EMBL/GenBank/DDBJ databases">
        <authorList>
            <person name="Lv M."/>
            <person name="Lei L."/>
        </authorList>
    </citation>
    <scope>NUCLEOTIDE SEQUENCE [LARGE SCALE GENOMIC DNA]</scope>
</reference>
<organism evidence="1 2">
    <name type="scientific">Escherichia phage vB_EcoM-ep3</name>
    <dbReference type="NCBI Taxonomy" id="1541883"/>
    <lineage>
        <taxon>Viruses</taxon>
        <taxon>Duplodnaviria</taxon>
        <taxon>Heunggongvirae</taxon>
        <taxon>Uroviricota</taxon>
        <taxon>Caudoviricetes</taxon>
        <taxon>Iiscvirinae</taxon>
        <taxon>Jilinvirus</taxon>
        <taxon>Jilinvirus ep3</taxon>
    </lineage>
</organism>
<reference evidence="1 2" key="2">
    <citation type="journal article" date="2015" name="Virus Genes">
        <title>Genome sequencing and analysis of an Escherichia coli phage vB_EcoM-ep3 with a novel lysin, Lysep3.</title>
        <authorList>
            <person name="Lv M."/>
            <person name="Wang S."/>
            <person name="Yan G."/>
            <person name="Sun C."/>
            <person name="Feng X."/>
            <person name="Gu J."/>
            <person name="Han W."/>
            <person name="Lei L."/>
        </authorList>
    </citation>
    <scope>NUCLEOTIDE SEQUENCE [LARGE SCALE GENOMIC DNA]</scope>
</reference>
<keyword evidence="2" id="KW-1185">Reference proteome</keyword>
<evidence type="ECO:0000313" key="2">
    <source>
        <dbReference type="Proteomes" id="UP000029362"/>
    </source>
</evidence>
<dbReference type="InterPro" id="IPR053734">
    <property type="entry name" value="Phage_Head-Tail_Connect_sf"/>
</dbReference>
<dbReference type="InterPro" id="IPR008018">
    <property type="entry name" value="Phage_tail_attach_FII"/>
</dbReference>